<dbReference type="Pfam" id="PF04018">
    <property type="entry name" value="VCA0040-like"/>
    <property type="match status" value="1"/>
</dbReference>
<dbReference type="EMBL" id="CAADFV010000247">
    <property type="protein sequence ID" value="VFK70209.1"/>
    <property type="molecule type" value="Genomic_DNA"/>
</dbReference>
<accession>A0A451A593</accession>
<feature type="transmembrane region" description="Helical" evidence="1">
    <location>
        <begin position="49"/>
        <end position="68"/>
    </location>
</feature>
<dbReference type="PANTHER" id="PTHR37308">
    <property type="entry name" value="INTEGRAL MEMBRANE PROTEIN"/>
    <property type="match status" value="1"/>
</dbReference>
<dbReference type="EMBL" id="CAADFY010000248">
    <property type="protein sequence ID" value="VFK61198.1"/>
    <property type="molecule type" value="Genomic_DNA"/>
</dbReference>
<proteinExistence type="predicted"/>
<organism evidence="2">
    <name type="scientific">Candidatus Kentrum sp. TUN</name>
    <dbReference type="NCBI Taxonomy" id="2126343"/>
    <lineage>
        <taxon>Bacteria</taxon>
        <taxon>Pseudomonadati</taxon>
        <taxon>Pseudomonadota</taxon>
        <taxon>Gammaproteobacteria</taxon>
        <taxon>Candidatus Kentrum</taxon>
    </lineage>
</organism>
<keyword evidence="1" id="KW-1133">Transmembrane helix</keyword>
<keyword evidence="1" id="KW-0472">Membrane</keyword>
<feature type="transmembrane region" description="Helical" evidence="1">
    <location>
        <begin position="130"/>
        <end position="147"/>
    </location>
</feature>
<reference evidence="2" key="1">
    <citation type="submission" date="2019-02" db="EMBL/GenBank/DDBJ databases">
        <authorList>
            <person name="Gruber-Vodicka R. H."/>
            <person name="Seah K. B. B."/>
        </authorList>
    </citation>
    <scope>NUCLEOTIDE SEQUENCE</scope>
    <source>
        <strain evidence="3">BECK_BY2</strain>
        <strain evidence="2">BECK_BY3</strain>
    </source>
</reference>
<keyword evidence="1" id="KW-0812">Transmembrane</keyword>
<evidence type="ECO:0000313" key="2">
    <source>
        <dbReference type="EMBL" id="VFK61198.1"/>
    </source>
</evidence>
<name>A0A451A593_9GAMM</name>
<dbReference type="AlphaFoldDB" id="A0A451A593"/>
<feature type="transmembrane region" description="Helical" evidence="1">
    <location>
        <begin position="159"/>
        <end position="178"/>
    </location>
</feature>
<gene>
    <name evidence="3" type="ORF">BECKTUN1418E_GA0071001_12472</name>
    <name evidence="2" type="ORF">BECKTUN1418F_GA0071002_12482</name>
</gene>
<protein>
    <submittedName>
        <fullName evidence="2">Putative membrane protein</fullName>
    </submittedName>
</protein>
<dbReference type="PANTHER" id="PTHR37308:SF1">
    <property type="entry name" value="POLYPRENYL-PHOSPHATE TRANSPORTER"/>
    <property type="match status" value="1"/>
</dbReference>
<evidence type="ECO:0000313" key="3">
    <source>
        <dbReference type="EMBL" id="VFK70209.1"/>
    </source>
</evidence>
<feature type="transmembrane region" description="Helical" evidence="1">
    <location>
        <begin position="296"/>
        <end position="321"/>
    </location>
</feature>
<evidence type="ECO:0000256" key="1">
    <source>
        <dbReference type="SAM" id="Phobius"/>
    </source>
</evidence>
<feature type="transmembrane region" description="Helical" evidence="1">
    <location>
        <begin position="99"/>
        <end position="124"/>
    </location>
</feature>
<dbReference type="InterPro" id="IPR007163">
    <property type="entry name" value="VCA0040-like"/>
</dbReference>
<feature type="transmembrane region" description="Helical" evidence="1">
    <location>
        <begin position="223"/>
        <end position="243"/>
    </location>
</feature>
<feature type="transmembrane region" description="Helical" evidence="1">
    <location>
        <begin position="255"/>
        <end position="276"/>
    </location>
</feature>
<sequence length="328" mass="36233">MTTLFVSRSALRMSQVLSAVYYAESCIKGPRCSLAGTVLKGFCMGTADIIPGVSGGTIALILGFYTRLIKAIRAFDSTLFLHLYRGNPDLAARHVDLGFLLSLGLGIVTALLFFTQIVSLPILLRTHPEFIYGLFFGLIIGSIGFLIRTLQNFESWDGLWLLFGVMLGYWIVNLVPMYTPEKPWFIFISGLLAACAMILPGISGSFVLLILKKYAYLLEAIGRFDFGVLVPFGLGALMGLLLFSRFLSWLLRDFYRLTFLTITGLLIGSLWVIWPFQARIYQDIDGKSRLVSSTPVWPDFDGTIAGVFGLVIIGIVIVVVLDSLAKRA</sequence>
<feature type="transmembrane region" description="Helical" evidence="1">
    <location>
        <begin position="184"/>
        <end position="211"/>
    </location>
</feature>